<dbReference type="EMBL" id="CAMAPF010000036">
    <property type="protein sequence ID" value="CAH9081798.1"/>
    <property type="molecule type" value="Genomic_DNA"/>
</dbReference>
<reference evidence="2" key="1">
    <citation type="submission" date="2022-07" db="EMBL/GenBank/DDBJ databases">
        <authorList>
            <person name="Macas J."/>
            <person name="Novak P."/>
            <person name="Neumann P."/>
        </authorList>
    </citation>
    <scope>NUCLEOTIDE SEQUENCE</scope>
</reference>
<evidence type="ECO:0000313" key="3">
    <source>
        <dbReference type="Proteomes" id="UP001152523"/>
    </source>
</evidence>
<dbReference type="Proteomes" id="UP001152523">
    <property type="component" value="Unassembled WGS sequence"/>
</dbReference>
<feature type="region of interest" description="Disordered" evidence="1">
    <location>
        <begin position="1"/>
        <end position="27"/>
    </location>
</feature>
<gene>
    <name evidence="2" type="ORF">CEPIT_LOCUS7892</name>
</gene>
<evidence type="ECO:0000313" key="2">
    <source>
        <dbReference type="EMBL" id="CAH9081798.1"/>
    </source>
</evidence>
<feature type="compositionally biased region" description="Low complexity" evidence="1">
    <location>
        <begin position="54"/>
        <end position="67"/>
    </location>
</feature>
<name>A0AAV0CSV6_9ASTE</name>
<organism evidence="2 3">
    <name type="scientific">Cuscuta epithymum</name>
    <dbReference type="NCBI Taxonomy" id="186058"/>
    <lineage>
        <taxon>Eukaryota</taxon>
        <taxon>Viridiplantae</taxon>
        <taxon>Streptophyta</taxon>
        <taxon>Embryophyta</taxon>
        <taxon>Tracheophyta</taxon>
        <taxon>Spermatophyta</taxon>
        <taxon>Magnoliopsida</taxon>
        <taxon>eudicotyledons</taxon>
        <taxon>Gunneridae</taxon>
        <taxon>Pentapetalae</taxon>
        <taxon>asterids</taxon>
        <taxon>lamiids</taxon>
        <taxon>Solanales</taxon>
        <taxon>Convolvulaceae</taxon>
        <taxon>Cuscuteae</taxon>
        <taxon>Cuscuta</taxon>
        <taxon>Cuscuta subgen. Cuscuta</taxon>
    </lineage>
</organism>
<dbReference type="AlphaFoldDB" id="A0AAV0CSV6"/>
<keyword evidence="3" id="KW-1185">Reference proteome</keyword>
<evidence type="ECO:0000256" key="1">
    <source>
        <dbReference type="SAM" id="MobiDB-lite"/>
    </source>
</evidence>
<sequence length="99" mass="10821">MIFVPQRPAPKTSPSAANHPPPTSLASAACRPQLQLDLCRRPPFVRKFPNHLCPSPSSSSTRQQPPTAVRLPHHPQLSSPSARLPHLCQPQPPAAFQKK</sequence>
<protein>
    <submittedName>
        <fullName evidence="2">Uncharacterized protein</fullName>
    </submittedName>
</protein>
<feature type="region of interest" description="Disordered" evidence="1">
    <location>
        <begin position="49"/>
        <end position="99"/>
    </location>
</feature>
<comment type="caution">
    <text evidence="2">The sequence shown here is derived from an EMBL/GenBank/DDBJ whole genome shotgun (WGS) entry which is preliminary data.</text>
</comment>
<accession>A0AAV0CSV6</accession>
<proteinExistence type="predicted"/>
<dbReference type="PROSITE" id="PS51257">
    <property type="entry name" value="PROKAR_LIPOPROTEIN"/>
    <property type="match status" value="1"/>
</dbReference>